<name>A0A2U1AWR8_9BACT</name>
<dbReference type="Pfam" id="PF01625">
    <property type="entry name" value="PMSR"/>
    <property type="match status" value="1"/>
</dbReference>
<organism evidence="6 7">
    <name type="scientific">Pontibacter virosus</name>
    <dbReference type="NCBI Taxonomy" id="1765052"/>
    <lineage>
        <taxon>Bacteria</taxon>
        <taxon>Pseudomonadati</taxon>
        <taxon>Bacteroidota</taxon>
        <taxon>Cytophagia</taxon>
        <taxon>Cytophagales</taxon>
        <taxon>Hymenobacteraceae</taxon>
        <taxon>Pontibacter</taxon>
    </lineage>
</organism>
<dbReference type="PANTHER" id="PTHR43774:SF1">
    <property type="entry name" value="PEPTIDE METHIONINE SULFOXIDE REDUCTASE MSRA 2"/>
    <property type="match status" value="1"/>
</dbReference>
<dbReference type="AlphaFoldDB" id="A0A2U1AWR8"/>
<feature type="active site" evidence="4">
    <location>
        <position position="55"/>
    </location>
</feature>
<dbReference type="Gene3D" id="3.30.1060.10">
    <property type="entry name" value="Peptide methionine sulphoxide reductase MsrA"/>
    <property type="match status" value="1"/>
</dbReference>
<comment type="catalytic activity">
    <reaction evidence="2 4">
        <text>L-methionyl-[protein] + [thioredoxin]-disulfide + H2O = L-methionyl-(S)-S-oxide-[protein] + [thioredoxin]-dithiol</text>
        <dbReference type="Rhea" id="RHEA:14217"/>
        <dbReference type="Rhea" id="RHEA-COMP:10698"/>
        <dbReference type="Rhea" id="RHEA-COMP:10700"/>
        <dbReference type="Rhea" id="RHEA-COMP:12313"/>
        <dbReference type="Rhea" id="RHEA-COMP:12315"/>
        <dbReference type="ChEBI" id="CHEBI:15377"/>
        <dbReference type="ChEBI" id="CHEBI:16044"/>
        <dbReference type="ChEBI" id="CHEBI:29950"/>
        <dbReference type="ChEBI" id="CHEBI:44120"/>
        <dbReference type="ChEBI" id="CHEBI:50058"/>
        <dbReference type="EC" id="1.8.4.11"/>
    </reaction>
</comment>
<comment type="function">
    <text evidence="4">Has an important function as a repair enzyme for proteins that have been inactivated by oxidation. Catalyzes the reversible oxidation-reduction of methionine sulfoxide in proteins to methionine.</text>
</comment>
<dbReference type="OrthoDB" id="4174719at2"/>
<dbReference type="GO" id="GO:0008113">
    <property type="term" value="F:peptide-methionine (S)-S-oxide reductase activity"/>
    <property type="evidence" value="ECO:0007669"/>
    <property type="project" value="UniProtKB-UniRule"/>
</dbReference>
<reference evidence="6 7" key="1">
    <citation type="submission" date="2018-04" db="EMBL/GenBank/DDBJ databases">
        <title>Genomic Encyclopedia of Type Strains, Phase IV (KMG-IV): sequencing the most valuable type-strain genomes for metagenomic binning, comparative biology and taxonomic classification.</title>
        <authorList>
            <person name="Goeker M."/>
        </authorList>
    </citation>
    <scope>NUCLEOTIDE SEQUENCE [LARGE SCALE GENOMIC DNA]</scope>
    <source>
        <strain evidence="6 7">DSM 100231</strain>
    </source>
</reference>
<dbReference type="NCBIfam" id="TIGR00401">
    <property type="entry name" value="msrA"/>
    <property type="match status" value="1"/>
</dbReference>
<gene>
    <name evidence="4" type="primary">msrA</name>
    <name evidence="6" type="ORF">C8E01_10638</name>
</gene>
<protein>
    <recommendedName>
        <fullName evidence="4">Peptide methionine sulfoxide reductase MsrA</fullName>
        <shortName evidence="4">Protein-methionine-S-oxide reductase</shortName>
        <ecNumber evidence="4">1.8.4.11</ecNumber>
    </recommendedName>
    <alternativeName>
        <fullName evidence="4">Peptide-methionine (S)-S-oxide reductase</fullName>
        <shortName evidence="4">Peptide Met(O) reductase</shortName>
    </alternativeName>
</protein>
<accession>A0A2U1AWR8</accession>
<evidence type="ECO:0000313" key="7">
    <source>
        <dbReference type="Proteomes" id="UP000245466"/>
    </source>
</evidence>
<evidence type="ECO:0000313" key="6">
    <source>
        <dbReference type="EMBL" id="PVY40697.1"/>
    </source>
</evidence>
<dbReference type="Proteomes" id="UP000245466">
    <property type="component" value="Unassembled WGS sequence"/>
</dbReference>
<dbReference type="PANTHER" id="PTHR43774">
    <property type="entry name" value="PEPTIDE METHIONINE SULFOXIDE REDUCTASE"/>
    <property type="match status" value="1"/>
</dbReference>
<evidence type="ECO:0000256" key="3">
    <source>
        <dbReference type="ARBA" id="ARBA00048782"/>
    </source>
</evidence>
<comment type="caution">
    <text evidence="6">The sequence shown here is derived from an EMBL/GenBank/DDBJ whole genome shotgun (WGS) entry which is preliminary data.</text>
</comment>
<dbReference type="EMBL" id="QEKI01000006">
    <property type="protein sequence ID" value="PVY40697.1"/>
    <property type="molecule type" value="Genomic_DNA"/>
</dbReference>
<keyword evidence="1 4" id="KW-0560">Oxidoreductase</keyword>
<evidence type="ECO:0000256" key="4">
    <source>
        <dbReference type="HAMAP-Rule" id="MF_01401"/>
    </source>
</evidence>
<feature type="domain" description="Peptide methionine sulphoxide reductase MsrA" evidence="5">
    <location>
        <begin position="48"/>
        <end position="199"/>
    </location>
</feature>
<dbReference type="InterPro" id="IPR036509">
    <property type="entry name" value="Met_Sox_Rdtase_MsrA_sf"/>
</dbReference>
<dbReference type="InterPro" id="IPR002569">
    <property type="entry name" value="Met_Sox_Rdtase_MsrA_dom"/>
</dbReference>
<proteinExistence type="inferred from homology"/>
<evidence type="ECO:0000256" key="1">
    <source>
        <dbReference type="ARBA" id="ARBA00023002"/>
    </source>
</evidence>
<keyword evidence="7" id="KW-1185">Reference proteome</keyword>
<evidence type="ECO:0000259" key="5">
    <source>
        <dbReference type="Pfam" id="PF01625"/>
    </source>
</evidence>
<evidence type="ECO:0000256" key="2">
    <source>
        <dbReference type="ARBA" id="ARBA00047806"/>
    </source>
</evidence>
<sequence length="227" mass="26452">MVRKYTYLLIPFLLLLWRCTESGGEQRTFLQQSAYSYGDSPDTLGLTKATFAGGCFWCTEAYFERLKGVDRVESGYTGGGEAQPTYEQVSNGRTSHAEAVRIWYRPDVITYRELLEVFFATHDPTTLNRQGPDVGKQYRSAIYFHDDQQRNQARTYMRALEDAGTFRNRIVTELKPAGKFWIAEDYHQDYYRNNPDDPYVRSIAYPKVVKFEDAFRSKLKDSYLKQQ</sequence>
<comment type="catalytic activity">
    <reaction evidence="3 4">
        <text>[thioredoxin]-disulfide + L-methionine + H2O = L-methionine (S)-S-oxide + [thioredoxin]-dithiol</text>
        <dbReference type="Rhea" id="RHEA:19993"/>
        <dbReference type="Rhea" id="RHEA-COMP:10698"/>
        <dbReference type="Rhea" id="RHEA-COMP:10700"/>
        <dbReference type="ChEBI" id="CHEBI:15377"/>
        <dbReference type="ChEBI" id="CHEBI:29950"/>
        <dbReference type="ChEBI" id="CHEBI:50058"/>
        <dbReference type="ChEBI" id="CHEBI:57844"/>
        <dbReference type="ChEBI" id="CHEBI:58772"/>
        <dbReference type="EC" id="1.8.4.11"/>
    </reaction>
</comment>
<dbReference type="HAMAP" id="MF_01401">
    <property type="entry name" value="MsrA"/>
    <property type="match status" value="1"/>
</dbReference>
<dbReference type="GO" id="GO:0033744">
    <property type="term" value="F:L-methionine:thioredoxin-disulfide S-oxidoreductase activity"/>
    <property type="evidence" value="ECO:0007669"/>
    <property type="project" value="RHEA"/>
</dbReference>
<comment type="similarity">
    <text evidence="4">Belongs to the MsrA Met sulfoxide reductase family.</text>
</comment>
<dbReference type="SUPFAM" id="SSF55068">
    <property type="entry name" value="Peptide methionine sulfoxide reductase"/>
    <property type="match status" value="1"/>
</dbReference>
<dbReference type="EC" id="1.8.4.11" evidence="4"/>